<dbReference type="PANTHER" id="PTHR45527">
    <property type="entry name" value="NONRIBOSOMAL PEPTIDE SYNTHETASE"/>
    <property type="match status" value="1"/>
</dbReference>
<dbReference type="EMBL" id="JAUEDM010000011">
    <property type="protein sequence ID" value="KAK3311929.1"/>
    <property type="molecule type" value="Genomic_DNA"/>
</dbReference>
<dbReference type="Pfam" id="PF00501">
    <property type="entry name" value="AMP-binding"/>
    <property type="match status" value="1"/>
</dbReference>
<dbReference type="Gene3D" id="3.30.559.30">
    <property type="entry name" value="Nonribosomal peptide synthetase, condensation domain"/>
    <property type="match status" value="1"/>
</dbReference>
<reference evidence="5" key="1">
    <citation type="journal article" date="2023" name="Mol. Phylogenet. Evol.">
        <title>Genome-scale phylogeny and comparative genomics of the fungal order Sordariales.</title>
        <authorList>
            <person name="Hensen N."/>
            <person name="Bonometti L."/>
            <person name="Westerberg I."/>
            <person name="Brannstrom I.O."/>
            <person name="Guillou S."/>
            <person name="Cros-Aarteil S."/>
            <person name="Calhoun S."/>
            <person name="Haridas S."/>
            <person name="Kuo A."/>
            <person name="Mondo S."/>
            <person name="Pangilinan J."/>
            <person name="Riley R."/>
            <person name="LaButti K."/>
            <person name="Andreopoulos B."/>
            <person name="Lipzen A."/>
            <person name="Chen C."/>
            <person name="Yan M."/>
            <person name="Daum C."/>
            <person name="Ng V."/>
            <person name="Clum A."/>
            <person name="Steindorff A."/>
            <person name="Ohm R.A."/>
            <person name="Martin F."/>
            <person name="Silar P."/>
            <person name="Natvig D.O."/>
            <person name="Lalanne C."/>
            <person name="Gautier V."/>
            <person name="Ament-Velasquez S.L."/>
            <person name="Kruys A."/>
            <person name="Hutchinson M.I."/>
            <person name="Powell A.J."/>
            <person name="Barry K."/>
            <person name="Miller A.N."/>
            <person name="Grigoriev I.V."/>
            <person name="Debuchy R."/>
            <person name="Gladieux P."/>
            <person name="Hiltunen Thoren M."/>
            <person name="Johannesson H."/>
        </authorList>
    </citation>
    <scope>NUCLEOTIDE SEQUENCE</scope>
    <source>
        <strain evidence="5">CBS 118394</strain>
    </source>
</reference>
<dbReference type="InterPro" id="IPR000873">
    <property type="entry name" value="AMP-dep_synth/lig_dom"/>
</dbReference>
<dbReference type="SUPFAM" id="SSF47336">
    <property type="entry name" value="ACP-like"/>
    <property type="match status" value="1"/>
</dbReference>
<dbReference type="InterPro" id="IPR045851">
    <property type="entry name" value="AMP-bd_C_sf"/>
</dbReference>
<dbReference type="PROSITE" id="PS50075">
    <property type="entry name" value="CARRIER"/>
    <property type="match status" value="1"/>
</dbReference>
<dbReference type="GO" id="GO:0031177">
    <property type="term" value="F:phosphopantetheine binding"/>
    <property type="evidence" value="ECO:0007669"/>
    <property type="project" value="TreeGrafter"/>
</dbReference>
<dbReference type="GO" id="GO:0044550">
    <property type="term" value="P:secondary metabolite biosynthetic process"/>
    <property type="evidence" value="ECO:0007669"/>
    <property type="project" value="TreeGrafter"/>
</dbReference>
<keyword evidence="3" id="KW-0436">Ligase</keyword>
<dbReference type="InterPro" id="IPR001242">
    <property type="entry name" value="Condensation_dom"/>
</dbReference>
<dbReference type="NCBIfam" id="TIGR01733">
    <property type="entry name" value="AA-adenyl-dom"/>
    <property type="match status" value="1"/>
</dbReference>
<dbReference type="InterPro" id="IPR023213">
    <property type="entry name" value="CAT-like_dom_sf"/>
</dbReference>
<keyword evidence="2" id="KW-0597">Phosphoprotein</keyword>
<dbReference type="AlphaFoldDB" id="A0AAE0LYU3"/>
<dbReference type="PROSITE" id="PS00455">
    <property type="entry name" value="AMP_BINDING"/>
    <property type="match status" value="1"/>
</dbReference>
<dbReference type="Pfam" id="PF00668">
    <property type="entry name" value="Condensation"/>
    <property type="match status" value="1"/>
</dbReference>
<evidence type="ECO:0000256" key="2">
    <source>
        <dbReference type="ARBA" id="ARBA00022553"/>
    </source>
</evidence>
<name>A0AAE0LYU3_9PEZI</name>
<dbReference type="Gene3D" id="3.30.559.10">
    <property type="entry name" value="Chloramphenicol acetyltransferase-like domain"/>
    <property type="match status" value="1"/>
</dbReference>
<dbReference type="SUPFAM" id="SSF52777">
    <property type="entry name" value="CoA-dependent acyltransferases"/>
    <property type="match status" value="2"/>
</dbReference>
<feature type="domain" description="Carrier" evidence="4">
    <location>
        <begin position="580"/>
        <end position="656"/>
    </location>
</feature>
<dbReference type="Gene3D" id="3.30.300.30">
    <property type="match status" value="1"/>
</dbReference>
<dbReference type="GO" id="GO:0016874">
    <property type="term" value="F:ligase activity"/>
    <property type="evidence" value="ECO:0007669"/>
    <property type="project" value="UniProtKB-KW"/>
</dbReference>
<dbReference type="GO" id="GO:0043041">
    <property type="term" value="P:amino acid activation for nonribosomal peptide biosynthetic process"/>
    <property type="evidence" value="ECO:0007669"/>
    <property type="project" value="TreeGrafter"/>
</dbReference>
<accession>A0AAE0LYU3</accession>
<organism evidence="5 6">
    <name type="scientific">Apodospora peruviana</name>
    <dbReference type="NCBI Taxonomy" id="516989"/>
    <lineage>
        <taxon>Eukaryota</taxon>
        <taxon>Fungi</taxon>
        <taxon>Dikarya</taxon>
        <taxon>Ascomycota</taxon>
        <taxon>Pezizomycotina</taxon>
        <taxon>Sordariomycetes</taxon>
        <taxon>Sordariomycetidae</taxon>
        <taxon>Sordariales</taxon>
        <taxon>Lasiosphaeriaceae</taxon>
        <taxon>Apodospora</taxon>
    </lineage>
</organism>
<evidence type="ECO:0000259" key="4">
    <source>
        <dbReference type="PROSITE" id="PS50075"/>
    </source>
</evidence>
<dbReference type="Pfam" id="PF00550">
    <property type="entry name" value="PP-binding"/>
    <property type="match status" value="1"/>
</dbReference>
<dbReference type="Proteomes" id="UP001283341">
    <property type="component" value="Unassembled WGS sequence"/>
</dbReference>
<keyword evidence="6" id="KW-1185">Reference proteome</keyword>
<evidence type="ECO:0000256" key="1">
    <source>
        <dbReference type="ARBA" id="ARBA00022450"/>
    </source>
</evidence>
<proteinExistence type="predicted"/>
<comment type="caution">
    <text evidence="5">The sequence shown here is derived from an EMBL/GenBank/DDBJ whole genome shotgun (WGS) entry which is preliminary data.</text>
</comment>
<dbReference type="CDD" id="cd05918">
    <property type="entry name" value="A_NRPS_SidN3_like"/>
    <property type="match status" value="1"/>
</dbReference>
<dbReference type="PANTHER" id="PTHR45527:SF16">
    <property type="entry name" value="NONRIBOSOMAL PEPTIDE SYNTHASE ATNA-RELATED"/>
    <property type="match status" value="1"/>
</dbReference>
<keyword evidence="1" id="KW-0596">Phosphopantetheine</keyword>
<sequence length="1109" mass="122348">MGSPTTSHNREVSQVPPPSTSLVHHLILDRAQEHPDKDAVVSWDSNLSYGELDYLSSRLAGYLQANGIATEVIVPLLFEKSAWALVSMLAVLKSGGAFMPLDISQPESRLGSIIKQTGAKLALSSASCHQLCSTLAETTFTVTESSIHSIKPSSRTTPVWNAGGPNNAAYVMATSGSTGTPKLVVTEHSQLASFVAYLTKPLGFTNGTRAFQFASYAFDPIIGDIFLTLCVGGTVCIPSEDERKNDIVGAMSHMRVNLAKFTPSLVHSLVGLTPAKVPTLKTLVLGGETAPKAVIETWAGKVDLKLIYGSTECTISCVVQVTDANARSIVPGEMGFAVGSRAWVVNPTDYQILAKDGEIGELVLEGPLVSRGYLNNAAQSEAKYIKAPKWSDYTHRMYRTGDLVRRLDDGRLVYVGRVDNQVKIRGQRLELEDVEQHLRQALSVLLPPISAEDILVDFTAPFGSTSKQLVAFLSFGSTTSDMGCLLYDDDDKGGSVTISLTPETQRNFAYAVSKLEAGMKLTVPAYMVPTLWIPIDKMPYTLSRKRDRQRLRKAIEGLTVQSLTSFHRAEEANGTDDKLAITTEREALLQRLWSDILNMDLGLIFPTDNFFYLGGNSLSALRLISMARQEGHQLTVDTIFQFPVLRDLASRLIPIERSGDAVAPFALLDHFSGLSIQHEAAQQCGVDLSDIEDILPLYSMQNHYITGYPELGRDIAGPWDWQQQIVFELPDSFDVQLFKSVWDTAIKRHGQLRARVISTSHGFFQATMCYQRAPAWRDADDLDAYVSQDKSAVMSFGDELLRLAIVSSGQERYFVMTMQHLIYDAFSRDLLFRELEAGYIQQLLPRDQPPKMSSFIKYMTTADKTSAVDFWTTYLKGSSTKPFLTAPVGSRPVGELKLYKMALEKPKLPSWQYTLASVIEVSGALAIAQTLNCADVILYSDRAGRNLPVAGIQDLVAPTTLFLPLRVHVDYTQTVHDLLCVHQAASTAMIPHEHVDWIELREMDHLKPILKHSLNMNINPYTPLSKLGAGMGLNVMDEHETCDDPFGINVSVGEDSIECTLYFDETFVSEDAVKDLAVLIRDFFRLVAKVHTNQGLSVGGLMDWIGQSQ</sequence>
<dbReference type="GO" id="GO:0005737">
    <property type="term" value="C:cytoplasm"/>
    <property type="evidence" value="ECO:0007669"/>
    <property type="project" value="TreeGrafter"/>
</dbReference>
<dbReference type="Gene3D" id="1.10.1200.10">
    <property type="entry name" value="ACP-like"/>
    <property type="match status" value="1"/>
</dbReference>
<protein>
    <recommendedName>
        <fullName evidence="4">Carrier domain-containing protein</fullName>
    </recommendedName>
</protein>
<evidence type="ECO:0000313" key="6">
    <source>
        <dbReference type="Proteomes" id="UP001283341"/>
    </source>
</evidence>
<dbReference type="Gene3D" id="3.40.50.12780">
    <property type="entry name" value="N-terminal domain of ligase-like"/>
    <property type="match status" value="1"/>
</dbReference>
<dbReference type="InterPro" id="IPR020845">
    <property type="entry name" value="AMP-binding_CS"/>
</dbReference>
<dbReference type="InterPro" id="IPR009081">
    <property type="entry name" value="PP-bd_ACP"/>
</dbReference>
<evidence type="ECO:0000256" key="3">
    <source>
        <dbReference type="ARBA" id="ARBA00022598"/>
    </source>
</evidence>
<dbReference type="InterPro" id="IPR010071">
    <property type="entry name" value="AA_adenyl_dom"/>
</dbReference>
<dbReference type="InterPro" id="IPR036736">
    <property type="entry name" value="ACP-like_sf"/>
</dbReference>
<dbReference type="InterPro" id="IPR042099">
    <property type="entry name" value="ANL_N_sf"/>
</dbReference>
<evidence type="ECO:0000313" key="5">
    <source>
        <dbReference type="EMBL" id="KAK3311929.1"/>
    </source>
</evidence>
<dbReference type="SUPFAM" id="SSF56801">
    <property type="entry name" value="Acetyl-CoA synthetase-like"/>
    <property type="match status" value="1"/>
</dbReference>
<gene>
    <name evidence="5" type="ORF">B0H66DRAFT_102572</name>
</gene>
<reference evidence="5" key="2">
    <citation type="submission" date="2023-06" db="EMBL/GenBank/DDBJ databases">
        <authorList>
            <consortium name="Lawrence Berkeley National Laboratory"/>
            <person name="Haridas S."/>
            <person name="Hensen N."/>
            <person name="Bonometti L."/>
            <person name="Westerberg I."/>
            <person name="Brannstrom I.O."/>
            <person name="Guillou S."/>
            <person name="Cros-Aarteil S."/>
            <person name="Calhoun S."/>
            <person name="Kuo A."/>
            <person name="Mondo S."/>
            <person name="Pangilinan J."/>
            <person name="Riley R."/>
            <person name="Labutti K."/>
            <person name="Andreopoulos B."/>
            <person name="Lipzen A."/>
            <person name="Chen C."/>
            <person name="Yanf M."/>
            <person name="Daum C."/>
            <person name="Ng V."/>
            <person name="Clum A."/>
            <person name="Steindorff A."/>
            <person name="Ohm R."/>
            <person name="Martin F."/>
            <person name="Silar P."/>
            <person name="Natvig D."/>
            <person name="Lalanne C."/>
            <person name="Gautier V."/>
            <person name="Ament-Velasquez S.L."/>
            <person name="Kruys A."/>
            <person name="Hutchinson M.I."/>
            <person name="Powell A.J."/>
            <person name="Barry K."/>
            <person name="Miller A.N."/>
            <person name="Grigoriev I.V."/>
            <person name="Debuchy R."/>
            <person name="Gladieux P."/>
            <person name="Thoren M.H."/>
            <person name="Johannesson H."/>
        </authorList>
    </citation>
    <scope>NUCLEOTIDE SEQUENCE</scope>
    <source>
        <strain evidence="5">CBS 118394</strain>
    </source>
</reference>